<dbReference type="VEuPathDB" id="PlasmoDB:PGABG01_1140600"/>
<dbReference type="VEuPathDB" id="PlasmoDB:PGSY75_1142700"/>
<dbReference type="SMART" id="SM00248">
    <property type="entry name" value="ANK"/>
    <property type="match status" value="4"/>
</dbReference>
<dbReference type="SUPFAM" id="SSF48403">
    <property type="entry name" value="Ankyrin repeat"/>
    <property type="match status" value="1"/>
</dbReference>
<name>A0A151LJD7_9APIC</name>
<dbReference type="Gene3D" id="3.40.50.150">
    <property type="entry name" value="Vaccinia Virus protein VP39"/>
    <property type="match status" value="1"/>
</dbReference>
<dbReference type="PANTHER" id="PTHR14614">
    <property type="entry name" value="HEPATOCELLULAR CARCINOMA-ASSOCIATED ANTIGEN"/>
    <property type="match status" value="1"/>
</dbReference>
<keyword evidence="3" id="KW-0489">Methyltransferase</keyword>
<dbReference type="AlphaFoldDB" id="A0A151LJD7"/>
<proteinExistence type="predicted"/>
<dbReference type="Pfam" id="PF10294">
    <property type="entry name" value="Methyltransf_16"/>
    <property type="match status" value="1"/>
</dbReference>
<protein>
    <submittedName>
        <fullName evidence="3">Putative methyltransferase</fullName>
    </submittedName>
</protein>
<dbReference type="EMBL" id="LVLB01000012">
    <property type="protein sequence ID" value="KYN99061.1"/>
    <property type="molecule type" value="Genomic_DNA"/>
</dbReference>
<feature type="region of interest" description="Disordered" evidence="2">
    <location>
        <begin position="253"/>
        <end position="337"/>
    </location>
</feature>
<feature type="compositionally biased region" description="Basic and acidic residues" evidence="2">
    <location>
        <begin position="256"/>
        <end position="312"/>
    </location>
</feature>
<dbReference type="Gene3D" id="1.25.40.20">
    <property type="entry name" value="Ankyrin repeat-containing domain"/>
    <property type="match status" value="1"/>
</dbReference>
<dbReference type="KEGG" id="pgab:PGSY75_1142700"/>
<dbReference type="Pfam" id="PF12796">
    <property type="entry name" value="Ank_2"/>
    <property type="match status" value="1"/>
</dbReference>
<dbReference type="SUPFAM" id="SSF53335">
    <property type="entry name" value="S-adenosyl-L-methionine-dependent methyltransferases"/>
    <property type="match status" value="1"/>
</dbReference>
<dbReference type="InterPro" id="IPR019410">
    <property type="entry name" value="Methyltransf_16"/>
</dbReference>
<accession>A0A151LJD7</accession>
<gene>
    <name evidence="3" type="ORF">PGSY75_1142700</name>
</gene>
<evidence type="ECO:0000256" key="1">
    <source>
        <dbReference type="PROSITE-ProRule" id="PRU00023"/>
    </source>
</evidence>
<dbReference type="GO" id="GO:0032259">
    <property type="term" value="P:methylation"/>
    <property type="evidence" value="ECO:0007669"/>
    <property type="project" value="UniProtKB-KW"/>
</dbReference>
<dbReference type="PROSITE" id="PS50088">
    <property type="entry name" value="ANK_REPEAT"/>
    <property type="match status" value="1"/>
</dbReference>
<comment type="caution">
    <text evidence="3">The sequence shown here is derived from an EMBL/GenBank/DDBJ whole genome shotgun (WGS) entry which is preliminary data.</text>
</comment>
<dbReference type="GO" id="GO:0005737">
    <property type="term" value="C:cytoplasm"/>
    <property type="evidence" value="ECO:0007669"/>
    <property type="project" value="TreeGrafter"/>
</dbReference>
<dbReference type="RefSeq" id="XP_018641338.1">
    <property type="nucleotide sequence ID" value="XM_018786543.1"/>
</dbReference>
<keyword evidence="1" id="KW-0040">ANK repeat</keyword>
<organism evidence="3 4">
    <name type="scientific">Plasmodium gaboni</name>
    <dbReference type="NCBI Taxonomy" id="647221"/>
    <lineage>
        <taxon>Eukaryota</taxon>
        <taxon>Sar</taxon>
        <taxon>Alveolata</taxon>
        <taxon>Apicomplexa</taxon>
        <taxon>Aconoidasida</taxon>
        <taxon>Haemosporida</taxon>
        <taxon>Plasmodiidae</taxon>
        <taxon>Plasmodium</taxon>
        <taxon>Plasmodium (Laverania)</taxon>
    </lineage>
</organism>
<evidence type="ECO:0000256" key="2">
    <source>
        <dbReference type="SAM" id="MobiDB-lite"/>
    </source>
</evidence>
<dbReference type="GeneID" id="29777135"/>
<evidence type="ECO:0000313" key="3">
    <source>
        <dbReference type="EMBL" id="KYN99061.1"/>
    </source>
</evidence>
<sequence length="643" mass="75166">MNNDNNCGSGEMNICEDIEELIEDLIYYIRTNDIEEVKKILEEDSRIINLNNIKDENDNTLLHFACANNNIDMILFLLYECNIDYNQYNKSGNTPLMWSIQNKHIESTREVLFFDYYLNKIKYNNLEKKKNEVFENIRNVIDNNFINPNYRLSQNIKKKINAIDIYKLYDKINEKNINNENINNNIITCDEILQNIKEEQLIHYKERNKINLLKKNEFNKSILSEAFDAQNEQILHLILNHPISVVLDNQEEQLEDDNKNRDVGDNKNRDGGDNKNRDDGDNKNRDDGDNKNRDDDDNKNIDDGDNKNRDGGDNICVNMSEEYPTKKNDNTNNNNINSNSNNFCGSVTSNIHNNESNKKFTTNIEEAKIIQEKVYQLKIDNNIKKKEQPNVDSNNNIIIHIREIGLNYFGDSLDESNASNDVTGINIWESCLVASRWFSDLCLENFFFNKNILEIGAGSGMASITLFIYSHLYNNNNNEKGINNLIISDINNITLNNIKHNLLLNENILNSINLEWKNKITVTNIDFTNKNTYPQKNNEIIKYDCIIASDIIYDHKIVSSIIYLLNTTLQINGTFLYVCKKNRDGIQLFINELKNNNYTIHYFTPPNEYFKNPFLNLSQNLFNMKFSEFDDQENFIMMKCHRL</sequence>
<dbReference type="InterPro" id="IPR036770">
    <property type="entry name" value="Ankyrin_rpt-contain_sf"/>
</dbReference>
<dbReference type="GO" id="GO:0008168">
    <property type="term" value="F:methyltransferase activity"/>
    <property type="evidence" value="ECO:0007669"/>
    <property type="project" value="UniProtKB-KW"/>
</dbReference>
<evidence type="ECO:0000313" key="4">
    <source>
        <dbReference type="Proteomes" id="UP000076004"/>
    </source>
</evidence>
<keyword evidence="3" id="KW-0808">Transferase</keyword>
<dbReference type="GO" id="GO:0005634">
    <property type="term" value="C:nucleus"/>
    <property type="evidence" value="ECO:0007669"/>
    <property type="project" value="TreeGrafter"/>
</dbReference>
<reference evidence="3 4" key="1">
    <citation type="journal article" date="2016" name="Nat. Commun.">
        <title>Genomes of cryptic chimpanzee Plasmodium species reveal key evolutionary events leading to human malaria.</title>
        <authorList>
            <person name="Sundararaman S.A."/>
            <person name="Plenderleith L.J."/>
            <person name="Liu W."/>
            <person name="Loy D.E."/>
            <person name="Learn G.H."/>
            <person name="Li Y."/>
            <person name="Shaw K.S."/>
            <person name="Ayouba A."/>
            <person name="Peeters M."/>
            <person name="Speede S."/>
            <person name="Shaw G.M."/>
            <person name="Bushman F.D."/>
            <person name="Brisson D."/>
            <person name="Rayner J.C."/>
            <person name="Sharp P.M."/>
            <person name="Hahn B.H."/>
        </authorList>
    </citation>
    <scope>NUCLEOTIDE SEQUENCE [LARGE SCALE GENOMIC DNA]</scope>
    <source>
        <strain evidence="3 4">SY75</strain>
    </source>
</reference>
<dbReference type="InterPro" id="IPR002110">
    <property type="entry name" value="Ankyrin_rpt"/>
</dbReference>
<dbReference type="Proteomes" id="UP000076004">
    <property type="component" value="Unassembled WGS sequence"/>
</dbReference>
<feature type="repeat" description="ANK" evidence="1">
    <location>
        <begin position="57"/>
        <end position="90"/>
    </location>
</feature>
<dbReference type="PANTHER" id="PTHR14614:SF165">
    <property type="entry name" value="FAM86 N-TERMINAL DOMAIN-CONTAINING PROTEIN"/>
    <property type="match status" value="1"/>
</dbReference>
<dbReference type="InterPro" id="IPR029063">
    <property type="entry name" value="SAM-dependent_MTases_sf"/>
</dbReference>